<reference evidence="9" key="1">
    <citation type="journal article" date="2021" name="PeerJ">
        <title>Extensive microbial diversity within the chicken gut microbiome revealed by metagenomics and culture.</title>
        <authorList>
            <person name="Gilroy R."/>
            <person name="Ravi A."/>
            <person name="Getino M."/>
            <person name="Pursley I."/>
            <person name="Horton D.L."/>
            <person name="Alikhan N.F."/>
            <person name="Baker D."/>
            <person name="Gharbi K."/>
            <person name="Hall N."/>
            <person name="Watson M."/>
            <person name="Adriaenssens E.M."/>
            <person name="Foster-Nyarko E."/>
            <person name="Jarju S."/>
            <person name="Secka A."/>
            <person name="Antonio M."/>
            <person name="Oren A."/>
            <person name="Chaudhuri R.R."/>
            <person name="La Ragione R."/>
            <person name="Hildebrand F."/>
            <person name="Pallen M.J."/>
        </authorList>
    </citation>
    <scope>NUCLEOTIDE SEQUENCE</scope>
    <source>
        <strain evidence="9">CHK33-7979</strain>
    </source>
</reference>
<evidence type="ECO:0000256" key="1">
    <source>
        <dbReference type="ARBA" id="ARBA00004196"/>
    </source>
</evidence>
<feature type="region of interest" description="Disordered" evidence="5">
    <location>
        <begin position="24"/>
        <end position="47"/>
    </location>
</feature>
<dbReference type="Proteomes" id="UP000886824">
    <property type="component" value="Unassembled WGS sequence"/>
</dbReference>
<dbReference type="Pfam" id="PF00497">
    <property type="entry name" value="SBP_bac_3"/>
    <property type="match status" value="1"/>
</dbReference>
<dbReference type="Gene3D" id="3.40.190.10">
    <property type="entry name" value="Periplasmic binding protein-like II"/>
    <property type="match status" value="2"/>
</dbReference>
<gene>
    <name evidence="9" type="ORF">H9826_09890</name>
</gene>
<dbReference type="PANTHER" id="PTHR35936">
    <property type="entry name" value="MEMBRANE-BOUND LYTIC MUREIN TRANSGLYCOSYLASE F"/>
    <property type="match status" value="1"/>
</dbReference>
<comment type="subcellular location">
    <subcellularLocation>
        <location evidence="1">Cell envelope</location>
    </subcellularLocation>
</comment>
<organism evidence="9 10">
    <name type="scientific">Candidatus Intestinimonas merdavium</name>
    <dbReference type="NCBI Taxonomy" id="2838622"/>
    <lineage>
        <taxon>Bacteria</taxon>
        <taxon>Bacillati</taxon>
        <taxon>Bacillota</taxon>
        <taxon>Clostridia</taxon>
        <taxon>Eubacteriales</taxon>
        <taxon>Intestinimonas</taxon>
    </lineage>
</organism>
<dbReference type="InterPro" id="IPR001638">
    <property type="entry name" value="Solute-binding_3/MltF_N"/>
</dbReference>
<dbReference type="GO" id="GO:0030313">
    <property type="term" value="C:cell envelope"/>
    <property type="evidence" value="ECO:0007669"/>
    <property type="project" value="UniProtKB-SubCell"/>
</dbReference>
<feature type="chain" id="PRO_5038701672" evidence="6">
    <location>
        <begin position="20"/>
        <end position="284"/>
    </location>
</feature>
<evidence type="ECO:0000256" key="6">
    <source>
        <dbReference type="SAM" id="SignalP"/>
    </source>
</evidence>
<accession>A0A9D2CF48</accession>
<feature type="domain" description="Ionotropic glutamate receptor C-terminal" evidence="8">
    <location>
        <begin position="60"/>
        <end position="283"/>
    </location>
</feature>
<feature type="domain" description="Solute-binding protein family 3/N-terminal" evidence="7">
    <location>
        <begin position="60"/>
        <end position="284"/>
    </location>
</feature>
<dbReference type="PROSITE" id="PS01039">
    <property type="entry name" value="SBP_BACTERIAL_3"/>
    <property type="match status" value="1"/>
</dbReference>
<evidence type="ECO:0000256" key="2">
    <source>
        <dbReference type="ARBA" id="ARBA00010333"/>
    </source>
</evidence>
<protein>
    <submittedName>
        <fullName evidence="9">Transporter substrate-binding domain-containing protein</fullName>
    </submittedName>
</protein>
<dbReference type="SMART" id="SM00062">
    <property type="entry name" value="PBPb"/>
    <property type="match status" value="1"/>
</dbReference>
<dbReference type="AlphaFoldDB" id="A0A9D2CF48"/>
<dbReference type="GO" id="GO:0016020">
    <property type="term" value="C:membrane"/>
    <property type="evidence" value="ECO:0007669"/>
    <property type="project" value="InterPro"/>
</dbReference>
<dbReference type="PROSITE" id="PS51257">
    <property type="entry name" value="PROKAR_LIPOPROTEIN"/>
    <property type="match status" value="1"/>
</dbReference>
<evidence type="ECO:0000259" key="7">
    <source>
        <dbReference type="SMART" id="SM00062"/>
    </source>
</evidence>
<dbReference type="InterPro" id="IPR018313">
    <property type="entry name" value="SBP_3_CS"/>
</dbReference>
<proteinExistence type="inferred from homology"/>
<evidence type="ECO:0000256" key="4">
    <source>
        <dbReference type="RuleBase" id="RU003744"/>
    </source>
</evidence>
<sequence length="284" mass="29501">MKKLLCVALGAALSLSLLAACSGGSATTPAPETTTPAEETTPVESAGTQTAAFTTVEEGKLHMSTNAAFPPYEMTTDDGGFEGIDVEVAQAIAEKLGLELVVDDMGFDAALTAVQTGQSDIAMAGITVTPEREEVMDFSDSYATGVQVVIVKEDSPIQTVDDLANADMIGCQAATTGYIYCSDTPENGGYGEDHVTAYENGALAVMALVNGQVDAVVIDNEPAKSFVEQNEGLKILDTEFAVEDYAIGFAKGNTALRDAVNAALSELIADGTVQSIVDKYITAE</sequence>
<dbReference type="InterPro" id="IPR001320">
    <property type="entry name" value="Iontro_rcpt_C"/>
</dbReference>
<comment type="similarity">
    <text evidence="2 4">Belongs to the bacterial solute-binding protein 3 family.</text>
</comment>
<evidence type="ECO:0000256" key="5">
    <source>
        <dbReference type="SAM" id="MobiDB-lite"/>
    </source>
</evidence>
<dbReference type="EMBL" id="DXCX01000101">
    <property type="protein sequence ID" value="HIY74263.1"/>
    <property type="molecule type" value="Genomic_DNA"/>
</dbReference>
<reference evidence="9" key="2">
    <citation type="submission" date="2021-04" db="EMBL/GenBank/DDBJ databases">
        <authorList>
            <person name="Gilroy R."/>
        </authorList>
    </citation>
    <scope>NUCLEOTIDE SEQUENCE</scope>
    <source>
        <strain evidence="9">CHK33-7979</strain>
    </source>
</reference>
<evidence type="ECO:0000313" key="9">
    <source>
        <dbReference type="EMBL" id="HIY74263.1"/>
    </source>
</evidence>
<dbReference type="SMART" id="SM00079">
    <property type="entry name" value="PBPe"/>
    <property type="match status" value="1"/>
</dbReference>
<feature type="signal peptide" evidence="6">
    <location>
        <begin position="1"/>
        <end position="19"/>
    </location>
</feature>
<comment type="caution">
    <text evidence="9">The sequence shown here is derived from an EMBL/GenBank/DDBJ whole genome shotgun (WGS) entry which is preliminary data.</text>
</comment>
<dbReference type="GO" id="GO:0015276">
    <property type="term" value="F:ligand-gated monoatomic ion channel activity"/>
    <property type="evidence" value="ECO:0007669"/>
    <property type="project" value="InterPro"/>
</dbReference>
<evidence type="ECO:0000259" key="8">
    <source>
        <dbReference type="SMART" id="SM00079"/>
    </source>
</evidence>
<evidence type="ECO:0000256" key="3">
    <source>
        <dbReference type="ARBA" id="ARBA00022729"/>
    </source>
</evidence>
<dbReference type="SUPFAM" id="SSF53850">
    <property type="entry name" value="Periplasmic binding protein-like II"/>
    <property type="match status" value="1"/>
</dbReference>
<evidence type="ECO:0000313" key="10">
    <source>
        <dbReference type="Proteomes" id="UP000886824"/>
    </source>
</evidence>
<feature type="compositionally biased region" description="Low complexity" evidence="5">
    <location>
        <begin position="24"/>
        <end position="42"/>
    </location>
</feature>
<dbReference type="PANTHER" id="PTHR35936:SF17">
    <property type="entry name" value="ARGININE-BINDING EXTRACELLULAR PROTEIN ARTP"/>
    <property type="match status" value="1"/>
</dbReference>
<name>A0A9D2CF48_9FIRM</name>
<keyword evidence="3 6" id="KW-0732">Signal</keyword>